<reference evidence="1 2" key="1">
    <citation type="submission" date="2017-04" db="EMBL/GenBank/DDBJ databases">
        <authorList>
            <person name="Afonso C.L."/>
            <person name="Miller P.J."/>
            <person name="Scott M.A."/>
            <person name="Spackman E."/>
            <person name="Goraichik I."/>
            <person name="Dimitrov K.M."/>
            <person name="Suarez D.L."/>
            <person name="Swayne D.E."/>
        </authorList>
    </citation>
    <scope>NUCLEOTIDE SEQUENCE [LARGE SCALE GENOMIC DNA]</scope>
    <source>
        <strain evidence="1 2">DSM 22418</strain>
    </source>
</reference>
<sequence length="130" mass="15159">MARNYAQFFAICKAVGRDKEDVVLEFTGGRTDSLSKLDDGEWKELMLQVRKWQPTKRPSDIPEGDSQRKKLIALAGKMHWGANTLEIIGRLNVWCQNQYQQELNQLDVAKLNKAVWVMENKIYKEYLKKI</sequence>
<dbReference type="OrthoDB" id="716051at2"/>
<dbReference type="RefSeq" id="WP_085473276.1">
    <property type="nucleotide sequence ID" value="NZ_FXAU01000004.1"/>
</dbReference>
<protein>
    <submittedName>
        <fullName evidence="1">Uncharacterized protein</fullName>
    </submittedName>
</protein>
<organism evidence="1 2">
    <name type="scientific">Sphingobacterium psychroaquaticum</name>
    <dbReference type="NCBI Taxonomy" id="561061"/>
    <lineage>
        <taxon>Bacteria</taxon>
        <taxon>Pseudomonadati</taxon>
        <taxon>Bacteroidota</taxon>
        <taxon>Sphingobacteriia</taxon>
        <taxon>Sphingobacteriales</taxon>
        <taxon>Sphingobacteriaceae</taxon>
        <taxon>Sphingobacterium</taxon>
    </lineage>
</organism>
<keyword evidence="2" id="KW-1185">Reference proteome</keyword>
<evidence type="ECO:0000313" key="1">
    <source>
        <dbReference type="EMBL" id="SMG35764.1"/>
    </source>
</evidence>
<gene>
    <name evidence="1" type="ORF">SAMN05660862_2544</name>
</gene>
<dbReference type="STRING" id="561061.SAMN05660862_2544"/>
<evidence type="ECO:0000313" key="2">
    <source>
        <dbReference type="Proteomes" id="UP000192980"/>
    </source>
</evidence>
<dbReference type="AlphaFoldDB" id="A0A1X7K4Z0"/>
<name>A0A1X7K4Z0_9SPHI</name>
<accession>A0A1X7K4Z0</accession>
<dbReference type="Proteomes" id="UP000192980">
    <property type="component" value="Unassembled WGS sequence"/>
</dbReference>
<proteinExistence type="predicted"/>
<dbReference type="EMBL" id="FXAU01000004">
    <property type="protein sequence ID" value="SMG35764.1"/>
    <property type="molecule type" value="Genomic_DNA"/>
</dbReference>